<dbReference type="PANTHER" id="PTHR43023:SF6">
    <property type="entry name" value="INTERMEMBRANE PHOSPHOLIPID TRANSPORT SYSTEM ATP-BINDING PROTEIN MLAF"/>
    <property type="match status" value="1"/>
</dbReference>
<dbReference type="InterPro" id="IPR027417">
    <property type="entry name" value="P-loop_NTPase"/>
</dbReference>
<accession>A0A172YEX6</accession>
<evidence type="ECO:0000256" key="1">
    <source>
        <dbReference type="ARBA" id="ARBA00022448"/>
    </source>
</evidence>
<dbReference type="Pfam" id="PF00005">
    <property type="entry name" value="ABC_tran"/>
    <property type="match status" value="1"/>
</dbReference>
<dbReference type="KEGG" id="haa:A5892_08595"/>
<dbReference type="SMART" id="SM00382">
    <property type="entry name" value="AAA"/>
    <property type="match status" value="1"/>
</dbReference>
<proteinExistence type="predicted"/>
<dbReference type="InterPro" id="IPR003439">
    <property type="entry name" value="ABC_transporter-like_ATP-bd"/>
</dbReference>
<dbReference type="Proteomes" id="UP000077875">
    <property type="component" value="Chromosome"/>
</dbReference>
<evidence type="ECO:0000256" key="2">
    <source>
        <dbReference type="ARBA" id="ARBA00022741"/>
    </source>
</evidence>
<keyword evidence="3 5" id="KW-0067">ATP-binding</keyword>
<keyword evidence="6" id="KW-1185">Reference proteome</keyword>
<dbReference type="RefSeq" id="WP_064122461.1">
    <property type="nucleotide sequence ID" value="NZ_CP015243.1"/>
</dbReference>
<dbReference type="PANTHER" id="PTHR43023">
    <property type="entry name" value="PROTEIN TRIGALACTOSYLDIACYLGLYCEROL 3, CHLOROPLASTIC"/>
    <property type="match status" value="1"/>
</dbReference>
<dbReference type="AlphaFoldDB" id="A0A172YEX6"/>
<evidence type="ECO:0000256" key="3">
    <source>
        <dbReference type="ARBA" id="ARBA00022840"/>
    </source>
</evidence>
<dbReference type="PROSITE" id="PS50893">
    <property type="entry name" value="ABC_TRANSPORTER_2"/>
    <property type="match status" value="1"/>
</dbReference>
<dbReference type="EMBL" id="CP015243">
    <property type="protein sequence ID" value="ANF57515.1"/>
    <property type="molecule type" value="Genomic_DNA"/>
</dbReference>
<reference evidence="5 6" key="1">
    <citation type="submission" date="2016-04" db="EMBL/GenBank/DDBJ databases">
        <title>Complete Genome Sequence of Halotalea alkalilenta IHB B 13600.</title>
        <authorList>
            <person name="Swarnkar M.K."/>
            <person name="Sharma A."/>
            <person name="Kaushal K."/>
            <person name="Soni R."/>
            <person name="Rana S."/>
            <person name="Singh A.K."/>
            <person name="Gulati A."/>
        </authorList>
    </citation>
    <scope>NUCLEOTIDE SEQUENCE [LARGE SCALE GENOMIC DNA]</scope>
    <source>
        <strain evidence="5 6">IHB B 13600</strain>
    </source>
</reference>
<feature type="domain" description="ABC transporter" evidence="4">
    <location>
        <begin position="7"/>
        <end position="243"/>
    </location>
</feature>
<dbReference type="InterPro" id="IPR003593">
    <property type="entry name" value="AAA+_ATPase"/>
</dbReference>
<dbReference type="Gene3D" id="3.40.50.300">
    <property type="entry name" value="P-loop containing nucleotide triphosphate hydrolases"/>
    <property type="match status" value="1"/>
</dbReference>
<protein>
    <submittedName>
        <fullName evidence="5">ABC transporter ATP-binding protein</fullName>
    </submittedName>
</protein>
<keyword evidence="2" id="KW-0547">Nucleotide-binding</keyword>
<name>A0A172YEX6_9GAMM</name>
<dbReference type="CDD" id="cd03261">
    <property type="entry name" value="ABC_Org_Solvent_Resistant"/>
    <property type="match status" value="1"/>
</dbReference>
<dbReference type="SUPFAM" id="SSF52540">
    <property type="entry name" value="P-loop containing nucleoside triphosphate hydrolases"/>
    <property type="match status" value="1"/>
</dbReference>
<dbReference type="GO" id="GO:0005524">
    <property type="term" value="F:ATP binding"/>
    <property type="evidence" value="ECO:0007669"/>
    <property type="project" value="UniProtKB-KW"/>
</dbReference>
<sequence length="270" mass="29224">MIRSNLIEVVNLSFSRGDREIFRGVDLQVPAGKVTAIMGPSGTGKTTLLKLIGGQLAPDAGRVSIAGQDVHQLSRRALFALRRRMGMLFQSGALFSDLSVFENVAFPLRVHTDLPESMIRDQVLIKLEAVGLRGARELMPSELSGGMTRRVALARAIALDPELIMYDEPFVGQDPISKGVLVKLIKDLNRAFAMTSVIVSHDIQETLSIADYVYLIADGKVMAHGTPAQLDTEADPKVSQFIHGEPDGPVPFHYPAAPFADELLGAGRPA</sequence>
<gene>
    <name evidence="5" type="ORF">A5892_08595</name>
</gene>
<evidence type="ECO:0000259" key="4">
    <source>
        <dbReference type="PROSITE" id="PS50893"/>
    </source>
</evidence>
<evidence type="ECO:0000313" key="5">
    <source>
        <dbReference type="EMBL" id="ANF57515.1"/>
    </source>
</evidence>
<organism evidence="5 6">
    <name type="scientific">Halotalea alkalilenta</name>
    <dbReference type="NCBI Taxonomy" id="376489"/>
    <lineage>
        <taxon>Bacteria</taxon>
        <taxon>Pseudomonadati</taxon>
        <taxon>Pseudomonadota</taxon>
        <taxon>Gammaproteobacteria</taxon>
        <taxon>Oceanospirillales</taxon>
        <taxon>Halomonadaceae</taxon>
        <taxon>Halotalea</taxon>
    </lineage>
</organism>
<keyword evidence="1" id="KW-0813">Transport</keyword>
<dbReference type="GO" id="GO:0016887">
    <property type="term" value="F:ATP hydrolysis activity"/>
    <property type="evidence" value="ECO:0007669"/>
    <property type="project" value="InterPro"/>
</dbReference>
<dbReference type="STRING" id="376489.A5892_08595"/>
<evidence type="ECO:0000313" key="6">
    <source>
        <dbReference type="Proteomes" id="UP000077875"/>
    </source>
</evidence>